<dbReference type="AlphaFoldDB" id="F2PJQ7"/>
<organism evidence="2 3">
    <name type="scientific">Trichophyton equinum (strain ATCC MYA-4606 / CBS 127.97)</name>
    <name type="common">Horse ringworm fungus</name>
    <dbReference type="NCBI Taxonomy" id="559882"/>
    <lineage>
        <taxon>Eukaryota</taxon>
        <taxon>Fungi</taxon>
        <taxon>Dikarya</taxon>
        <taxon>Ascomycota</taxon>
        <taxon>Pezizomycotina</taxon>
        <taxon>Eurotiomycetes</taxon>
        <taxon>Eurotiomycetidae</taxon>
        <taxon>Onygenales</taxon>
        <taxon>Arthrodermataceae</taxon>
        <taxon>Trichophyton</taxon>
    </lineage>
</organism>
<gene>
    <name evidence="2" type="ORF">TEQG_01164</name>
</gene>
<keyword evidence="3" id="KW-1185">Reference proteome</keyword>
<accession>F2PJQ7</accession>
<name>F2PJQ7_TRIEC</name>
<dbReference type="HOGENOM" id="CLU_1225536_0_0_1"/>
<dbReference type="Proteomes" id="UP000009169">
    <property type="component" value="Unassembled WGS sequence"/>
</dbReference>
<dbReference type="VEuPathDB" id="FungiDB:TEQG_01164"/>
<evidence type="ECO:0000256" key="1">
    <source>
        <dbReference type="SAM" id="MobiDB-lite"/>
    </source>
</evidence>
<sequence length="226" mass="24621">MAGQGEVIRRRPTAKPGWKNASKKLACLRPMSGGACPSKNASTQQGRERKPMPPPRLLRTRQVIGSLNTRAHFAVEVSLLAQKVAAFSVLFFLVSDFHPSLGQSLKRRNNYLAAFACGPANHITLTAHPAACMSSRVFQVVQHEMNWPAILPGAVLVKRGSSAILPVWRWSRMRLVSSPVQGRLSGALTGILPAHSLAGCARSLPAAACLLPARRRREVEAKLKRR</sequence>
<reference evidence="3" key="1">
    <citation type="journal article" date="2012" name="MBio">
        <title>Comparative genome analysis of Trichophyton rubrum and related dermatophytes reveals candidate genes involved in infection.</title>
        <authorList>
            <person name="Martinez D.A."/>
            <person name="Oliver B.G."/>
            <person name="Graeser Y."/>
            <person name="Goldberg J.M."/>
            <person name="Li W."/>
            <person name="Martinez-Rossi N.M."/>
            <person name="Monod M."/>
            <person name="Shelest E."/>
            <person name="Barton R.C."/>
            <person name="Birch E."/>
            <person name="Brakhage A.A."/>
            <person name="Chen Z."/>
            <person name="Gurr S.J."/>
            <person name="Heiman D."/>
            <person name="Heitman J."/>
            <person name="Kosti I."/>
            <person name="Rossi A."/>
            <person name="Saif S."/>
            <person name="Samalova M."/>
            <person name="Saunders C.W."/>
            <person name="Shea T."/>
            <person name="Summerbell R.C."/>
            <person name="Xu J."/>
            <person name="Young S."/>
            <person name="Zeng Q."/>
            <person name="Birren B.W."/>
            <person name="Cuomo C.A."/>
            <person name="White T.C."/>
        </authorList>
    </citation>
    <scope>NUCLEOTIDE SEQUENCE [LARGE SCALE GENOMIC DNA]</scope>
    <source>
        <strain evidence="3">ATCC MYA-4606 / CBS 127.97</strain>
    </source>
</reference>
<feature type="region of interest" description="Disordered" evidence="1">
    <location>
        <begin position="1"/>
        <end position="55"/>
    </location>
</feature>
<proteinExistence type="predicted"/>
<evidence type="ECO:0000313" key="3">
    <source>
        <dbReference type="Proteomes" id="UP000009169"/>
    </source>
</evidence>
<dbReference type="EMBL" id="DS995721">
    <property type="protein sequence ID" value="EGE02125.1"/>
    <property type="molecule type" value="Genomic_DNA"/>
</dbReference>
<evidence type="ECO:0000313" key="2">
    <source>
        <dbReference type="EMBL" id="EGE02125.1"/>
    </source>
</evidence>
<protein>
    <submittedName>
        <fullName evidence="2">Uncharacterized protein</fullName>
    </submittedName>
</protein>